<dbReference type="STRING" id="1090615.SAMN04515671_3699"/>
<gene>
    <name evidence="2" type="ORF">SAMN04515671_3699</name>
</gene>
<reference evidence="2 3" key="1">
    <citation type="submission" date="2016-10" db="EMBL/GenBank/DDBJ databases">
        <authorList>
            <person name="de Groot N.N."/>
        </authorList>
    </citation>
    <scope>NUCLEOTIDE SEQUENCE [LARGE SCALE GENOMIC DNA]</scope>
    <source>
        <strain evidence="3">P4-7,KCTC 19426,CECT 7604</strain>
    </source>
</reference>
<evidence type="ECO:0000313" key="2">
    <source>
        <dbReference type="EMBL" id="SDP31649.1"/>
    </source>
</evidence>
<dbReference type="Pfam" id="PF18029">
    <property type="entry name" value="Glyoxalase_6"/>
    <property type="match status" value="1"/>
</dbReference>
<evidence type="ECO:0000313" key="3">
    <source>
        <dbReference type="Proteomes" id="UP000198741"/>
    </source>
</evidence>
<dbReference type="SUPFAM" id="SSF54593">
    <property type="entry name" value="Glyoxalase/Bleomycin resistance protein/Dihydroxybiphenyl dioxygenase"/>
    <property type="match status" value="1"/>
</dbReference>
<keyword evidence="3" id="KW-1185">Reference proteome</keyword>
<proteinExistence type="predicted"/>
<organism evidence="2 3">
    <name type="scientific">Nakamurella panacisegetis</name>
    <dbReference type="NCBI Taxonomy" id="1090615"/>
    <lineage>
        <taxon>Bacteria</taxon>
        <taxon>Bacillati</taxon>
        <taxon>Actinomycetota</taxon>
        <taxon>Actinomycetes</taxon>
        <taxon>Nakamurellales</taxon>
        <taxon>Nakamurellaceae</taxon>
        <taxon>Nakamurella</taxon>
    </lineage>
</organism>
<evidence type="ECO:0000259" key="1">
    <source>
        <dbReference type="Pfam" id="PF18029"/>
    </source>
</evidence>
<dbReference type="InterPro" id="IPR041581">
    <property type="entry name" value="Glyoxalase_6"/>
</dbReference>
<protein>
    <recommendedName>
        <fullName evidence="1">Glyoxalase-like domain-containing protein</fullName>
    </recommendedName>
</protein>
<name>A0A1H0RQL1_9ACTN</name>
<feature type="domain" description="Glyoxalase-like" evidence="1">
    <location>
        <begin position="8"/>
        <end position="145"/>
    </location>
</feature>
<accession>A0A1H0RQL1</accession>
<dbReference type="EMBL" id="LT629710">
    <property type="protein sequence ID" value="SDP31649.1"/>
    <property type="molecule type" value="Genomic_DNA"/>
</dbReference>
<sequence length="146" mass="16136">MSNAVQVQIVIDAKSPAVLAEFWSVALGYRLDDPPPGFETWEEALIASDVPPDRWDDASAIVDPHGPGPRVFFQKVPEAKAVKNRLHIDVGVGRGIADPEVRWETVQGHVERLVGVGATVVEERKGEWGDRWMVLLDPEGNEFCVQ</sequence>
<dbReference type="RefSeq" id="WP_090478693.1">
    <property type="nucleotide sequence ID" value="NZ_LT629710.1"/>
</dbReference>
<dbReference type="PANTHER" id="PTHR35908:SF1">
    <property type="entry name" value="CONSERVED PROTEIN"/>
    <property type="match status" value="1"/>
</dbReference>
<dbReference type="Gene3D" id="3.10.180.10">
    <property type="entry name" value="2,3-Dihydroxybiphenyl 1,2-Dioxygenase, domain 1"/>
    <property type="match status" value="1"/>
</dbReference>
<dbReference type="OrthoDB" id="3212826at2"/>
<dbReference type="AlphaFoldDB" id="A0A1H0RQL1"/>
<dbReference type="PANTHER" id="PTHR35908">
    <property type="entry name" value="HYPOTHETICAL FUSION PROTEIN"/>
    <property type="match status" value="1"/>
</dbReference>
<dbReference type="Proteomes" id="UP000198741">
    <property type="component" value="Chromosome I"/>
</dbReference>
<dbReference type="InterPro" id="IPR029068">
    <property type="entry name" value="Glyas_Bleomycin-R_OHBP_Dase"/>
</dbReference>